<dbReference type="GO" id="GO:0016209">
    <property type="term" value="F:antioxidant activity"/>
    <property type="evidence" value="ECO:0007669"/>
    <property type="project" value="InterPro"/>
</dbReference>
<sequence>MNTSKTFAVSGLMTGLIVLALAFAVYQAVSRPSDGQLRAGAPAPEFRVTDMAGQPVRLSDFAGKGVLLNFWGTWCAPCVNEMPRLQAASEAGMDGVEIIAVNVGDSKGTIAEFMNAHALSFPVMTDPSGEAVKSYRVTGLPATFAIDGKGTVRRIVPGELASVEQIRALMRSVQPDRNSGSSKE</sequence>
<proteinExistence type="predicted"/>
<evidence type="ECO:0000259" key="2">
    <source>
        <dbReference type="PROSITE" id="PS51352"/>
    </source>
</evidence>
<dbReference type="GO" id="GO:0016491">
    <property type="term" value="F:oxidoreductase activity"/>
    <property type="evidence" value="ECO:0007669"/>
    <property type="project" value="InterPro"/>
</dbReference>
<dbReference type="EMBL" id="CAJVAS010000012">
    <property type="protein sequence ID" value="CAG7629539.1"/>
    <property type="molecule type" value="Genomic_DNA"/>
</dbReference>
<dbReference type="PANTHER" id="PTHR42852">
    <property type="entry name" value="THIOL:DISULFIDE INTERCHANGE PROTEIN DSBE"/>
    <property type="match status" value="1"/>
</dbReference>
<dbReference type="CDD" id="cd02966">
    <property type="entry name" value="TlpA_like_family"/>
    <property type="match status" value="1"/>
</dbReference>
<dbReference type="InterPro" id="IPR000866">
    <property type="entry name" value="AhpC/TSA"/>
</dbReference>
<evidence type="ECO:0000313" key="3">
    <source>
        <dbReference type="EMBL" id="CAG7629539.1"/>
    </source>
</evidence>
<dbReference type="Pfam" id="PF00578">
    <property type="entry name" value="AhpC-TSA"/>
    <property type="match status" value="1"/>
</dbReference>
<dbReference type="InterPro" id="IPR013766">
    <property type="entry name" value="Thioredoxin_domain"/>
</dbReference>
<evidence type="ECO:0000256" key="1">
    <source>
        <dbReference type="ARBA" id="ARBA00023157"/>
    </source>
</evidence>
<protein>
    <submittedName>
        <fullName evidence="3">Thiol-disulfide oxidoreductase ResA</fullName>
    </submittedName>
</protein>
<dbReference type="InterPro" id="IPR050553">
    <property type="entry name" value="Thioredoxin_ResA/DsbE_sf"/>
</dbReference>
<feature type="domain" description="Thioredoxin" evidence="2">
    <location>
        <begin position="37"/>
        <end position="175"/>
    </location>
</feature>
<dbReference type="Proteomes" id="UP000693672">
    <property type="component" value="Unassembled WGS sequence"/>
</dbReference>
<organism evidence="3 4">
    <name type="scientific">Paenibacillus solanacearum</name>
    <dbReference type="NCBI Taxonomy" id="2048548"/>
    <lineage>
        <taxon>Bacteria</taxon>
        <taxon>Bacillati</taxon>
        <taxon>Bacillota</taxon>
        <taxon>Bacilli</taxon>
        <taxon>Bacillales</taxon>
        <taxon>Paenibacillaceae</taxon>
        <taxon>Paenibacillus</taxon>
    </lineage>
</organism>
<dbReference type="PROSITE" id="PS51352">
    <property type="entry name" value="THIOREDOXIN_2"/>
    <property type="match status" value="1"/>
</dbReference>
<gene>
    <name evidence="3" type="primary">resA_4</name>
    <name evidence="3" type="ORF">PAESOLCIP111_03113</name>
</gene>
<evidence type="ECO:0000313" key="4">
    <source>
        <dbReference type="Proteomes" id="UP000693672"/>
    </source>
</evidence>
<dbReference type="InterPro" id="IPR017937">
    <property type="entry name" value="Thioredoxin_CS"/>
</dbReference>
<accession>A0A916K1X8</accession>
<keyword evidence="1" id="KW-1015">Disulfide bond</keyword>
<dbReference type="AlphaFoldDB" id="A0A916K1X8"/>
<keyword evidence="4" id="KW-1185">Reference proteome</keyword>
<dbReference type="RefSeq" id="WP_246627468.1">
    <property type="nucleotide sequence ID" value="NZ_CAJVAS010000012.1"/>
</dbReference>
<reference evidence="3" key="1">
    <citation type="submission" date="2021-06" db="EMBL/GenBank/DDBJ databases">
        <authorList>
            <person name="Criscuolo A."/>
        </authorList>
    </citation>
    <scope>NUCLEOTIDE SEQUENCE</scope>
    <source>
        <strain evidence="3">CIP111600</strain>
    </source>
</reference>
<name>A0A916K1X8_9BACL</name>
<dbReference type="PROSITE" id="PS00194">
    <property type="entry name" value="THIOREDOXIN_1"/>
    <property type="match status" value="1"/>
</dbReference>
<dbReference type="PANTHER" id="PTHR42852:SF13">
    <property type="entry name" value="PROTEIN DIPZ"/>
    <property type="match status" value="1"/>
</dbReference>
<comment type="caution">
    <text evidence="3">The sequence shown here is derived from an EMBL/GenBank/DDBJ whole genome shotgun (WGS) entry which is preliminary data.</text>
</comment>